<evidence type="ECO:0000313" key="11">
    <source>
        <dbReference type="Proteomes" id="UP000236497"/>
    </source>
</evidence>
<keyword evidence="6" id="KW-0238">DNA-binding</keyword>
<proteinExistence type="inferred from homology"/>
<organism evidence="10 11">
    <name type="scientific">Herbinix hemicellulosilytica</name>
    <dbReference type="NCBI Taxonomy" id="1564487"/>
    <lineage>
        <taxon>Bacteria</taxon>
        <taxon>Bacillati</taxon>
        <taxon>Bacillota</taxon>
        <taxon>Clostridia</taxon>
        <taxon>Lachnospirales</taxon>
        <taxon>Lachnospiraceae</taxon>
        <taxon>Herbinix</taxon>
    </lineage>
</organism>
<evidence type="ECO:0000256" key="7">
    <source>
        <dbReference type="ARBA" id="ARBA00049120"/>
    </source>
</evidence>
<dbReference type="GO" id="GO:0015667">
    <property type="term" value="F:site-specific DNA-methyltransferase (cytosine-N4-specific) activity"/>
    <property type="evidence" value="ECO:0007669"/>
    <property type="project" value="UniProtKB-EC"/>
</dbReference>
<dbReference type="InterPro" id="IPR001091">
    <property type="entry name" value="RM_Methyltransferase"/>
</dbReference>
<evidence type="ECO:0000256" key="1">
    <source>
        <dbReference type="ARBA" id="ARBA00010203"/>
    </source>
</evidence>
<dbReference type="EC" id="2.1.1.-" evidence="8"/>
<dbReference type="GO" id="GO:0003677">
    <property type="term" value="F:DNA binding"/>
    <property type="evidence" value="ECO:0007669"/>
    <property type="project" value="UniProtKB-KW"/>
</dbReference>
<keyword evidence="11" id="KW-1185">Reference proteome</keyword>
<evidence type="ECO:0000256" key="6">
    <source>
        <dbReference type="ARBA" id="ARBA00023125"/>
    </source>
</evidence>
<keyword evidence="2 10" id="KW-0489">Methyltransferase</keyword>
<dbReference type="Proteomes" id="UP000236497">
    <property type="component" value="Unassembled WGS sequence"/>
</dbReference>
<keyword evidence="3 10" id="KW-0808">Transferase</keyword>
<accession>A0A0H5SJ73</accession>
<dbReference type="Gene3D" id="3.40.50.150">
    <property type="entry name" value="Vaccinia Virus protein VP39"/>
    <property type="match status" value="1"/>
</dbReference>
<dbReference type="RefSeq" id="WP_103203630.1">
    <property type="nucleotide sequence ID" value="NZ_CVTD020000026.1"/>
</dbReference>
<dbReference type="InterPro" id="IPR017985">
    <property type="entry name" value="MeTrfase_CN4_CS"/>
</dbReference>
<feature type="domain" description="DNA methylase N-4/N-6" evidence="9">
    <location>
        <begin position="28"/>
        <end position="262"/>
    </location>
</feature>
<dbReference type="EMBL" id="CVTD020000026">
    <property type="protein sequence ID" value="CRZ35552.1"/>
    <property type="molecule type" value="Genomic_DNA"/>
</dbReference>
<dbReference type="SUPFAM" id="SSF53335">
    <property type="entry name" value="S-adenosyl-L-methionine-dependent methyltransferases"/>
    <property type="match status" value="1"/>
</dbReference>
<comment type="similarity">
    <text evidence="1">Belongs to the N(4)/N(6)-methyltransferase family. N(4) subfamily.</text>
</comment>
<dbReference type="InterPro" id="IPR029063">
    <property type="entry name" value="SAM-dependent_MTases_sf"/>
</dbReference>
<dbReference type="InterPro" id="IPR002941">
    <property type="entry name" value="DNA_methylase_N4/N6"/>
</dbReference>
<protein>
    <recommendedName>
        <fullName evidence="8">Methyltransferase</fullName>
        <ecNumber evidence="8">2.1.1.-</ecNumber>
    </recommendedName>
</protein>
<keyword evidence="4" id="KW-0949">S-adenosyl-L-methionine</keyword>
<evidence type="ECO:0000256" key="8">
    <source>
        <dbReference type="RuleBase" id="RU362026"/>
    </source>
</evidence>
<comment type="catalytic activity">
    <reaction evidence="7">
        <text>a 2'-deoxycytidine in DNA + S-adenosyl-L-methionine = an N(4)-methyl-2'-deoxycytidine in DNA + S-adenosyl-L-homocysteine + H(+)</text>
        <dbReference type="Rhea" id="RHEA:16857"/>
        <dbReference type="Rhea" id="RHEA-COMP:11369"/>
        <dbReference type="Rhea" id="RHEA-COMP:13674"/>
        <dbReference type="ChEBI" id="CHEBI:15378"/>
        <dbReference type="ChEBI" id="CHEBI:57856"/>
        <dbReference type="ChEBI" id="CHEBI:59789"/>
        <dbReference type="ChEBI" id="CHEBI:85452"/>
        <dbReference type="ChEBI" id="CHEBI:137933"/>
        <dbReference type="EC" id="2.1.1.113"/>
    </reaction>
</comment>
<name>A0A0H5SJ73_HERHM</name>
<dbReference type="GO" id="GO:0032259">
    <property type="term" value="P:methylation"/>
    <property type="evidence" value="ECO:0007669"/>
    <property type="project" value="UniProtKB-KW"/>
</dbReference>
<reference evidence="10 11" key="1">
    <citation type="submission" date="2015-06" db="EMBL/GenBank/DDBJ databases">
        <authorList>
            <person name="Wibberg Daniel"/>
        </authorList>
    </citation>
    <scope>NUCLEOTIDE SEQUENCE [LARGE SCALE GENOMIC DNA]</scope>
    <source>
        <strain evidence="10 11">T3/55T</strain>
    </source>
</reference>
<dbReference type="AlphaFoldDB" id="A0A0H5SJ73"/>
<dbReference type="OrthoDB" id="9773571at2"/>
<dbReference type="GO" id="GO:0009307">
    <property type="term" value="P:DNA restriction-modification system"/>
    <property type="evidence" value="ECO:0007669"/>
    <property type="project" value="UniProtKB-KW"/>
</dbReference>
<evidence type="ECO:0000256" key="2">
    <source>
        <dbReference type="ARBA" id="ARBA00022603"/>
    </source>
</evidence>
<gene>
    <name evidence="10" type="primary">bamHIIM</name>
    <name evidence="10" type="ORF">HHT355_2366</name>
</gene>
<evidence type="ECO:0000259" key="9">
    <source>
        <dbReference type="Pfam" id="PF01555"/>
    </source>
</evidence>
<evidence type="ECO:0000256" key="4">
    <source>
        <dbReference type="ARBA" id="ARBA00022691"/>
    </source>
</evidence>
<evidence type="ECO:0000313" key="10">
    <source>
        <dbReference type="EMBL" id="CRZ35552.1"/>
    </source>
</evidence>
<evidence type="ECO:0000256" key="3">
    <source>
        <dbReference type="ARBA" id="ARBA00022679"/>
    </source>
</evidence>
<dbReference type="PRINTS" id="PR00508">
    <property type="entry name" value="S21N4MTFRASE"/>
</dbReference>
<sequence>MLNINDIKNKIFNAYSNDLLCEFPNDIIDLVVTSPPYDDLRDYEGKIVWNMDIFKKIANEIYRILKPGGVVVWVIGDRTLNGNRSLTSFKQALYFQEIGFNMYDIIIYEKAGSGPPHPNRYFNTYEFMFVLSKGKPKTVNLLKDKPNKWAGATTYGEVTRREKDGSLTNKGKKTIQEFGVRTNIWRYANGNGYSTKDKIAYLHPAIFPEKLVEDHILSWSNPGDLILDPFGGSGTTAKVATILKRDWVLIEAVKEYCDIAEKRLAGITDANDNN</sequence>
<evidence type="ECO:0000256" key="5">
    <source>
        <dbReference type="ARBA" id="ARBA00022747"/>
    </source>
</evidence>
<keyword evidence="5" id="KW-0680">Restriction system</keyword>
<dbReference type="Pfam" id="PF01555">
    <property type="entry name" value="N6_N4_Mtase"/>
    <property type="match status" value="1"/>
</dbReference>
<dbReference type="PROSITE" id="PS00093">
    <property type="entry name" value="N4_MTASE"/>
    <property type="match status" value="1"/>
</dbReference>
<dbReference type="GO" id="GO:0008170">
    <property type="term" value="F:N-methyltransferase activity"/>
    <property type="evidence" value="ECO:0007669"/>
    <property type="project" value="InterPro"/>
</dbReference>